<evidence type="ECO:0000259" key="8">
    <source>
        <dbReference type="PROSITE" id="PS50850"/>
    </source>
</evidence>
<dbReference type="GO" id="GO:0022857">
    <property type="term" value="F:transmembrane transporter activity"/>
    <property type="evidence" value="ECO:0007669"/>
    <property type="project" value="InterPro"/>
</dbReference>
<dbReference type="InterPro" id="IPR011701">
    <property type="entry name" value="MFS"/>
</dbReference>
<proteinExistence type="inferred from homology"/>
<protein>
    <submittedName>
        <fullName evidence="9">MFS domain-containing protein</fullName>
    </submittedName>
</protein>
<sequence length="661" mass="74100">MDTETKGENLTAAQRRELRRQKILGNTEGRVNKLFGVAGVRPEAAPALDGITQSQLKETINNHVEVEKKTTINSEDKLADEYKDKELEESLKKIDNFNFNKLVEPKTFSMRANISLIILVIIFSLTQIPFLPSIFSIVIANVMVEVRKTAPNVDKLHIMFLSIESMKRLILKEVTMEITWERLTHCFKDKAKRSLLILLTINLLNYMDRYTISGVLSQLKKYYTIDDTSLGLLQTAFIIFYMLCAPVCGYLGDRYNRKIIMSVGLIIWMCSVLASSFCTNSQFVLFLLCRGLVGVGEASYATIAPTIIADLFTGPARSYALMIFYFAIPFGSGLGYISGSYISLATGHWQWGIRTTPILGILCLIIVYFYMEDPERGSSEHVHLRNSTYMEDIKYLLSIKTYIFNTLGLTCVIFCVGALSFWAPTFIEYAYIMDSPFHSITDPVKASISLIFGMITCGAGIVGVVFGSTIAEIWRDGRYGISPLPYADPIICAIGSLVSVPFLFFTLIFLQYNIPVAWVLCFIGITSMCMNWSVNADMVLYTVTSNRRATATAFQTLVSHALGDAISPYIVGVISDMISGDSSNPGLKFHSLQYAFFLPNLFCVFSGAFYLLSTFTVERDKQNVVILSNYEDLAHLNEMEDDNDDLVVTVREELPSTPITR</sequence>
<dbReference type="STRING" id="6248.A0A0K0EBP5"/>
<accession>A0A0K0EBP5</accession>
<dbReference type="CDD" id="cd17328">
    <property type="entry name" value="MFS_spinster_like"/>
    <property type="match status" value="1"/>
</dbReference>
<feature type="domain" description="Major facilitator superfamily (MFS) profile" evidence="8">
    <location>
        <begin position="194"/>
        <end position="618"/>
    </location>
</feature>
<feature type="transmembrane region" description="Helical" evidence="7">
    <location>
        <begin position="319"/>
        <end position="339"/>
    </location>
</feature>
<feature type="transmembrane region" description="Helical" evidence="7">
    <location>
        <begin position="283"/>
        <end position="307"/>
    </location>
</feature>
<feature type="transmembrane region" description="Helical" evidence="7">
    <location>
        <begin position="516"/>
        <end position="534"/>
    </location>
</feature>
<dbReference type="PANTHER" id="PTHR23505:SF79">
    <property type="entry name" value="PROTEIN SPINSTER"/>
    <property type="match status" value="1"/>
</dbReference>
<dbReference type="PROSITE" id="PS50850">
    <property type="entry name" value="MFS"/>
    <property type="match status" value="1"/>
</dbReference>
<feature type="transmembrane region" description="Helical" evidence="7">
    <location>
        <begin position="232"/>
        <end position="252"/>
    </location>
</feature>
<evidence type="ECO:0000256" key="5">
    <source>
        <dbReference type="ARBA" id="ARBA00023136"/>
    </source>
</evidence>
<evidence type="ECO:0000256" key="1">
    <source>
        <dbReference type="ARBA" id="ARBA00004141"/>
    </source>
</evidence>
<feature type="transmembrane region" description="Helical" evidence="7">
    <location>
        <begin position="116"/>
        <end position="144"/>
    </location>
</feature>
<feature type="transmembrane region" description="Helical" evidence="7">
    <location>
        <begin position="447"/>
        <end position="474"/>
    </location>
</feature>
<evidence type="ECO:0000256" key="6">
    <source>
        <dbReference type="ARBA" id="ARBA00024338"/>
    </source>
</evidence>
<feature type="transmembrane region" description="Helical" evidence="7">
    <location>
        <begin position="351"/>
        <end position="371"/>
    </location>
</feature>
<evidence type="ECO:0000256" key="4">
    <source>
        <dbReference type="ARBA" id="ARBA00022989"/>
    </source>
</evidence>
<dbReference type="Pfam" id="PF07690">
    <property type="entry name" value="MFS_1"/>
    <property type="match status" value="1"/>
</dbReference>
<organism evidence="9">
    <name type="scientific">Strongyloides stercoralis</name>
    <name type="common">Threadworm</name>
    <dbReference type="NCBI Taxonomy" id="6248"/>
    <lineage>
        <taxon>Eukaryota</taxon>
        <taxon>Metazoa</taxon>
        <taxon>Ecdysozoa</taxon>
        <taxon>Nematoda</taxon>
        <taxon>Chromadorea</taxon>
        <taxon>Rhabditida</taxon>
        <taxon>Tylenchina</taxon>
        <taxon>Panagrolaimomorpha</taxon>
        <taxon>Strongyloidoidea</taxon>
        <taxon>Strongyloididae</taxon>
        <taxon>Strongyloides</taxon>
    </lineage>
</organism>
<dbReference type="SUPFAM" id="SSF103473">
    <property type="entry name" value="MFS general substrate transporter"/>
    <property type="match status" value="1"/>
</dbReference>
<keyword evidence="5 7" id="KW-0472">Membrane</keyword>
<evidence type="ECO:0000256" key="3">
    <source>
        <dbReference type="ARBA" id="ARBA00022692"/>
    </source>
</evidence>
<dbReference type="GO" id="GO:0016020">
    <property type="term" value="C:membrane"/>
    <property type="evidence" value="ECO:0007669"/>
    <property type="project" value="UniProtKB-SubCell"/>
</dbReference>
<feature type="transmembrane region" description="Helical" evidence="7">
    <location>
        <begin position="554"/>
        <end position="574"/>
    </location>
</feature>
<dbReference type="InterPro" id="IPR036259">
    <property type="entry name" value="MFS_trans_sf"/>
</dbReference>
<keyword evidence="2" id="KW-0813">Transport</keyword>
<dbReference type="InterPro" id="IPR020846">
    <property type="entry name" value="MFS_dom"/>
</dbReference>
<dbReference type="PANTHER" id="PTHR23505">
    <property type="entry name" value="SPINSTER"/>
    <property type="match status" value="1"/>
</dbReference>
<keyword evidence="3 7" id="KW-0812">Transmembrane</keyword>
<feature type="transmembrane region" description="Helical" evidence="7">
    <location>
        <begin position="486"/>
        <end position="510"/>
    </location>
</feature>
<comment type="similarity">
    <text evidence="6">Belongs to the major facilitator superfamily. Spinster (TC 2.A.1.49) family.</text>
</comment>
<dbReference type="AlphaFoldDB" id="A0A0K0EBP5"/>
<keyword evidence="4 7" id="KW-1133">Transmembrane helix</keyword>
<dbReference type="Gene3D" id="1.20.1250.20">
    <property type="entry name" value="MFS general substrate transporter like domains"/>
    <property type="match status" value="1"/>
</dbReference>
<feature type="transmembrane region" description="Helical" evidence="7">
    <location>
        <begin position="402"/>
        <end position="427"/>
    </location>
</feature>
<dbReference type="WBParaSite" id="SSTP_0000691600.1">
    <property type="protein sequence ID" value="SSTP_0000691600.1"/>
    <property type="gene ID" value="SSTP_0000691600"/>
</dbReference>
<comment type="subcellular location">
    <subcellularLocation>
        <location evidence="1">Membrane</location>
        <topology evidence="1">Multi-pass membrane protein</topology>
    </subcellularLocation>
</comment>
<evidence type="ECO:0000313" key="9">
    <source>
        <dbReference type="WBParaSite" id="SSTP_0000691600.1"/>
    </source>
</evidence>
<dbReference type="InterPro" id="IPR044770">
    <property type="entry name" value="MFS_spinster-like"/>
</dbReference>
<evidence type="ECO:0000256" key="7">
    <source>
        <dbReference type="SAM" id="Phobius"/>
    </source>
</evidence>
<evidence type="ECO:0000256" key="2">
    <source>
        <dbReference type="ARBA" id="ARBA00022448"/>
    </source>
</evidence>
<reference evidence="9" key="1">
    <citation type="submission" date="2015-08" db="UniProtKB">
        <authorList>
            <consortium name="WormBaseParasite"/>
        </authorList>
    </citation>
    <scope>IDENTIFICATION</scope>
</reference>
<name>A0A0K0EBP5_STRER</name>
<feature type="transmembrane region" description="Helical" evidence="7">
    <location>
        <begin position="259"/>
        <end position="277"/>
    </location>
</feature>
<feature type="transmembrane region" description="Helical" evidence="7">
    <location>
        <begin position="594"/>
        <end position="612"/>
    </location>
</feature>